<dbReference type="RefSeq" id="WP_159443040.1">
    <property type="nucleotide sequence ID" value="NZ_FUXX01000018.1"/>
</dbReference>
<gene>
    <name evidence="1" type="ORF">SAMN02745213_01259</name>
</gene>
<dbReference type="AlphaFoldDB" id="A0A1T4VBV9"/>
<dbReference type="Pfam" id="PF14337">
    <property type="entry name" value="Abi_alpha"/>
    <property type="match status" value="1"/>
</dbReference>
<dbReference type="InterPro" id="IPR025506">
    <property type="entry name" value="Abi_alpha"/>
</dbReference>
<dbReference type="Proteomes" id="UP000242432">
    <property type="component" value="Unassembled WGS sequence"/>
</dbReference>
<reference evidence="2" key="1">
    <citation type="submission" date="2017-02" db="EMBL/GenBank/DDBJ databases">
        <authorList>
            <person name="Varghese N."/>
            <person name="Submissions S."/>
        </authorList>
    </citation>
    <scope>NUCLEOTIDE SEQUENCE [LARGE SCALE GENOMIC DNA]</scope>
    <source>
        <strain evidence="2">DSM 3072</strain>
    </source>
</reference>
<evidence type="ECO:0008006" key="3">
    <source>
        <dbReference type="Google" id="ProtNLM"/>
    </source>
</evidence>
<evidence type="ECO:0000313" key="1">
    <source>
        <dbReference type="EMBL" id="SKA62407.1"/>
    </source>
</evidence>
<protein>
    <recommendedName>
        <fullName evidence="3">DUF4393 domain-containing protein</fullName>
    </recommendedName>
</protein>
<organism evidence="1 2">
    <name type="scientific">Succinivibrio dextrinosolvens DSM 3072</name>
    <dbReference type="NCBI Taxonomy" id="1123324"/>
    <lineage>
        <taxon>Bacteria</taxon>
        <taxon>Pseudomonadati</taxon>
        <taxon>Pseudomonadota</taxon>
        <taxon>Gammaproteobacteria</taxon>
        <taxon>Aeromonadales</taxon>
        <taxon>Succinivibrionaceae</taxon>
        <taxon>Succinivibrio</taxon>
    </lineage>
</organism>
<keyword evidence="2" id="KW-1185">Reference proteome</keyword>
<dbReference type="EMBL" id="FUXX01000018">
    <property type="protein sequence ID" value="SKA62407.1"/>
    <property type="molecule type" value="Genomic_DNA"/>
</dbReference>
<name>A0A1T4VBV9_9GAMM</name>
<sequence length="191" mass="22052">MESKLKQVDPDKIVSPEAYVAIPALESLSYSMDSVELRNLYANLLANAMNKDVKEKVHPAFIEIIRQLTPNEAKLLEIIFKAKIAPVLDLELDNESGTLLQQYNFTWITEFEYEEIAIAINNFERIGLIEIPFIENYVDDKLYECVRVTQTYKNHKEYLEKLNKGRVEENKKIIKKTALGVSFFNVCVSDN</sequence>
<accession>A0A1T4VBV9</accession>
<dbReference type="Gene3D" id="3.30.110.190">
    <property type="match status" value="1"/>
</dbReference>
<proteinExistence type="predicted"/>
<evidence type="ECO:0000313" key="2">
    <source>
        <dbReference type="Proteomes" id="UP000242432"/>
    </source>
</evidence>